<dbReference type="GO" id="GO:0016114">
    <property type="term" value="P:terpenoid biosynthetic process"/>
    <property type="evidence" value="ECO:0007669"/>
    <property type="project" value="UniProtKB-ARBA"/>
</dbReference>
<geneLocation type="plasmid" evidence="9">
    <name>pts485</name>
</geneLocation>
<evidence type="ECO:0000313" key="9">
    <source>
        <dbReference type="Proteomes" id="UP000232638"/>
    </source>
</evidence>
<dbReference type="AlphaFoldDB" id="A0A2K8UIM1"/>
<dbReference type="PROSITE" id="PS00723">
    <property type="entry name" value="POLYPRENYL_SYNTHASE_1"/>
    <property type="match status" value="1"/>
</dbReference>
<evidence type="ECO:0000256" key="2">
    <source>
        <dbReference type="ARBA" id="ARBA00006706"/>
    </source>
</evidence>
<evidence type="ECO:0000256" key="5">
    <source>
        <dbReference type="ARBA" id="ARBA00022842"/>
    </source>
</evidence>
<dbReference type="FunFam" id="1.10.600.10:FF:000001">
    <property type="entry name" value="Geranylgeranyl diphosphate synthase"/>
    <property type="match status" value="1"/>
</dbReference>
<evidence type="ECO:0000313" key="8">
    <source>
        <dbReference type="EMBL" id="AUB85372.1"/>
    </source>
</evidence>
<evidence type="ECO:0000256" key="7">
    <source>
        <dbReference type="RuleBase" id="RU004466"/>
    </source>
</evidence>
<dbReference type="Pfam" id="PF00348">
    <property type="entry name" value="polyprenyl_synt"/>
    <property type="match status" value="1"/>
</dbReference>
<keyword evidence="6" id="KW-0414">Isoprene biosynthesis</keyword>
<evidence type="ECO:0000256" key="6">
    <source>
        <dbReference type="ARBA" id="ARBA00023229"/>
    </source>
</evidence>
<dbReference type="PANTHER" id="PTHR43281:SF1">
    <property type="entry name" value="FARNESYL DIPHOSPHATE SYNTHASE"/>
    <property type="match status" value="1"/>
</dbReference>
<gene>
    <name evidence="8" type="ORF">THSYN_31085</name>
</gene>
<dbReference type="InterPro" id="IPR008949">
    <property type="entry name" value="Isoprenoid_synthase_dom_sf"/>
</dbReference>
<evidence type="ECO:0000256" key="1">
    <source>
        <dbReference type="ARBA" id="ARBA00001946"/>
    </source>
</evidence>
<dbReference type="SFLD" id="SFLDS00005">
    <property type="entry name" value="Isoprenoid_Synthase_Type_I"/>
    <property type="match status" value="1"/>
</dbReference>
<dbReference type="Proteomes" id="UP000232638">
    <property type="component" value="Plasmid pTs485"/>
</dbReference>
<comment type="cofactor">
    <cofactor evidence="1">
        <name>Mg(2+)</name>
        <dbReference type="ChEBI" id="CHEBI:18420"/>
    </cofactor>
</comment>
<keyword evidence="8" id="KW-0614">Plasmid</keyword>
<keyword evidence="9" id="KW-1185">Reference proteome</keyword>
<evidence type="ECO:0000256" key="4">
    <source>
        <dbReference type="ARBA" id="ARBA00022723"/>
    </source>
</evidence>
<dbReference type="PANTHER" id="PTHR43281">
    <property type="entry name" value="FARNESYL DIPHOSPHATE SYNTHASE"/>
    <property type="match status" value="1"/>
</dbReference>
<dbReference type="GO" id="GO:0008654">
    <property type="term" value="P:phospholipid biosynthetic process"/>
    <property type="evidence" value="ECO:0007669"/>
    <property type="project" value="UniProtKB-ARBA"/>
</dbReference>
<protein>
    <submittedName>
        <fullName evidence="8">Geranylgeranyl pyrophosphate synthase</fullName>
    </submittedName>
</protein>
<dbReference type="Gene3D" id="1.10.600.10">
    <property type="entry name" value="Farnesyl Diphosphate Synthase"/>
    <property type="match status" value="1"/>
</dbReference>
<proteinExistence type="inferred from homology"/>
<sequence>MEPTQRIEQALEAAIVSAQGPGCPPGFAQALRYSVFPGGARIRPRLCLAVAWACGNSDPETTDAAAAAIELLHCASLVHDDLPCFDDSTLRRGRPSVHCAYGERLAVLAGDALIVLAFEIVARRIIAAPANVSRVMATIARCTGAPVGICAGQAWECESEVVLEDYHRAKTGSLFVAATVAGAESVGAPTESWRLVGERLGEAYQVADDLGDAMASSREMGKPLGRDSSLGRPNAVQELGIEGAVRRLKDLVASATDAVPACPGAPALQALIAAESRRILPEELARLAA</sequence>
<reference evidence="8 9" key="1">
    <citation type="submission" date="2017-03" db="EMBL/GenBank/DDBJ databases">
        <title>Complete genome sequence of Candidatus 'Thiodictyon syntrophicum' sp. nov. strain Cad16T, a photolithoautotroph purple sulfur bacterium isolated from an alpine meromictic lake.</title>
        <authorList>
            <person name="Luedin S.M."/>
            <person name="Pothier J.F."/>
            <person name="Danza F."/>
            <person name="Storelli N."/>
            <person name="Wittwer M."/>
            <person name="Tonolla M."/>
        </authorList>
    </citation>
    <scope>NUCLEOTIDE SEQUENCE [LARGE SCALE GENOMIC DNA]</scope>
    <source>
        <strain evidence="8 9">Cad16T</strain>
        <plasmid evidence="9">Plasmid pts485</plasmid>
    </source>
</reference>
<dbReference type="KEGG" id="tsy:THSYN_31085"/>
<keyword evidence="4" id="KW-0479">Metal-binding</keyword>
<comment type="similarity">
    <text evidence="2 7">Belongs to the FPP/GGPP synthase family.</text>
</comment>
<keyword evidence="5" id="KW-0460">Magnesium</keyword>
<dbReference type="CDD" id="cd00685">
    <property type="entry name" value="Trans_IPPS_HT"/>
    <property type="match status" value="1"/>
</dbReference>
<dbReference type="GO" id="GO:0004659">
    <property type="term" value="F:prenyltransferase activity"/>
    <property type="evidence" value="ECO:0007669"/>
    <property type="project" value="InterPro"/>
</dbReference>
<dbReference type="RefSeq" id="WP_100922999.1">
    <property type="nucleotide sequence ID" value="NZ_CP020372.1"/>
</dbReference>
<dbReference type="PROSITE" id="PS00444">
    <property type="entry name" value="POLYPRENYL_SYNTHASE_2"/>
    <property type="match status" value="1"/>
</dbReference>
<name>A0A2K8UIM1_9GAMM</name>
<accession>A0A2K8UIM1</accession>
<evidence type="ECO:0000256" key="3">
    <source>
        <dbReference type="ARBA" id="ARBA00022679"/>
    </source>
</evidence>
<organism evidence="8 9">
    <name type="scientific">Candidatus Thiodictyon syntrophicum</name>
    <dbReference type="NCBI Taxonomy" id="1166950"/>
    <lineage>
        <taxon>Bacteria</taxon>
        <taxon>Pseudomonadati</taxon>
        <taxon>Pseudomonadota</taxon>
        <taxon>Gammaproteobacteria</taxon>
        <taxon>Chromatiales</taxon>
        <taxon>Chromatiaceae</taxon>
        <taxon>Thiodictyon</taxon>
    </lineage>
</organism>
<dbReference type="OrthoDB" id="9805316at2"/>
<dbReference type="GO" id="GO:0046872">
    <property type="term" value="F:metal ion binding"/>
    <property type="evidence" value="ECO:0007669"/>
    <property type="project" value="UniProtKB-KW"/>
</dbReference>
<dbReference type="InterPro" id="IPR033749">
    <property type="entry name" value="Polyprenyl_synt_CS"/>
</dbReference>
<dbReference type="SUPFAM" id="SSF48576">
    <property type="entry name" value="Terpenoid synthases"/>
    <property type="match status" value="1"/>
</dbReference>
<dbReference type="EMBL" id="CP020372">
    <property type="protein sequence ID" value="AUB85372.1"/>
    <property type="molecule type" value="Genomic_DNA"/>
</dbReference>
<keyword evidence="3 7" id="KW-0808">Transferase</keyword>
<dbReference type="InterPro" id="IPR000092">
    <property type="entry name" value="Polyprenyl_synt"/>
</dbReference>